<evidence type="ECO:0000259" key="6">
    <source>
        <dbReference type="Pfam" id="PF00441"/>
    </source>
</evidence>
<keyword evidence="5" id="KW-0560">Oxidoreductase</keyword>
<evidence type="ECO:0000256" key="3">
    <source>
        <dbReference type="ARBA" id="ARBA00022630"/>
    </source>
</evidence>
<proteinExistence type="inferred from homology"/>
<dbReference type="SUPFAM" id="SSF47203">
    <property type="entry name" value="Acyl-CoA dehydrogenase C-terminal domain-like"/>
    <property type="match status" value="1"/>
</dbReference>
<reference evidence="8" key="1">
    <citation type="submission" date="2019-02" db="EMBL/GenBank/DDBJ databases">
        <authorList>
            <person name="Li S.-H."/>
        </authorList>
    </citation>
    <scope>NUCLEOTIDE SEQUENCE</scope>
    <source>
        <strain evidence="8">IMCC8485</strain>
    </source>
</reference>
<feature type="domain" description="Acyl-CoA dehydrogenase/oxidase N-terminal" evidence="7">
    <location>
        <begin position="7"/>
        <end position="115"/>
    </location>
</feature>
<evidence type="ECO:0000256" key="4">
    <source>
        <dbReference type="ARBA" id="ARBA00022827"/>
    </source>
</evidence>
<sequence>MEAFSVEDRQAMCDTFSRLLQDMADEPKLRQLLITESGFDQSVWEKMSQLGLMGILIGPEHGGVGGSLVEVEALMEHAGAYLYGGPFISTCVIAPTILSACSDESLAEECLRAITEGSAIFSVAGCGSSGAWDLPPEVQAVFVDQSWLLTGTADFVSYAAVANQCLVYANVDGGKGVFLVDMNENGIALTPHNTDDATIRLSSMSLDAVVARQVEGVGEEVMEEALQVALVALAGEQVGAARRIFEITMEYLKTRHQFGQPIGSFQALKHIAADLLIELESASSAAQHAARAIAAGSDDRKLMSCLAGFTCADNYRKIAADVIQLHGGIAYTMEHPAHLFWRRAQTGQWLYCSSETLRDNYLAEMEKML</sequence>
<comment type="similarity">
    <text evidence="2">Belongs to the acyl-CoA dehydrogenase family.</text>
</comment>
<comment type="cofactor">
    <cofactor evidence="1">
        <name>FAD</name>
        <dbReference type="ChEBI" id="CHEBI:57692"/>
    </cofactor>
</comment>
<accession>A0ABT3SUR1</accession>
<dbReference type="PANTHER" id="PTHR43884:SF20">
    <property type="entry name" value="ACYL-COA DEHYDROGENASE FADE28"/>
    <property type="match status" value="1"/>
</dbReference>
<dbReference type="InterPro" id="IPR046373">
    <property type="entry name" value="Acyl-CoA_Oxase/DH_mid-dom_sf"/>
</dbReference>
<gene>
    <name evidence="8" type="ORF">EYC87_07250</name>
</gene>
<evidence type="ECO:0000259" key="7">
    <source>
        <dbReference type="Pfam" id="PF02771"/>
    </source>
</evidence>
<evidence type="ECO:0000256" key="5">
    <source>
        <dbReference type="ARBA" id="ARBA00023002"/>
    </source>
</evidence>
<dbReference type="EMBL" id="SHNP01000002">
    <property type="protein sequence ID" value="MCX2973381.1"/>
    <property type="molecule type" value="Genomic_DNA"/>
</dbReference>
<comment type="caution">
    <text evidence="8">The sequence shown here is derived from an EMBL/GenBank/DDBJ whole genome shotgun (WGS) entry which is preliminary data.</text>
</comment>
<evidence type="ECO:0000256" key="1">
    <source>
        <dbReference type="ARBA" id="ARBA00001974"/>
    </source>
</evidence>
<dbReference type="Proteomes" id="UP001143307">
    <property type="component" value="Unassembled WGS sequence"/>
</dbReference>
<dbReference type="Pfam" id="PF00441">
    <property type="entry name" value="Acyl-CoA_dh_1"/>
    <property type="match status" value="1"/>
</dbReference>
<keyword evidence="3" id="KW-0285">Flavoprotein</keyword>
<dbReference type="Gene3D" id="1.10.540.10">
    <property type="entry name" value="Acyl-CoA dehydrogenase/oxidase, N-terminal domain"/>
    <property type="match status" value="1"/>
</dbReference>
<protein>
    <submittedName>
        <fullName evidence="8">Acyl-CoA dehydrogenase</fullName>
    </submittedName>
</protein>
<dbReference type="SUPFAM" id="SSF56645">
    <property type="entry name" value="Acyl-CoA dehydrogenase NM domain-like"/>
    <property type="match status" value="1"/>
</dbReference>
<dbReference type="InterPro" id="IPR009075">
    <property type="entry name" value="AcylCo_DH/oxidase_C"/>
</dbReference>
<dbReference type="RefSeq" id="WP_279252299.1">
    <property type="nucleotide sequence ID" value="NZ_SHNP01000002.1"/>
</dbReference>
<evidence type="ECO:0000313" key="9">
    <source>
        <dbReference type="Proteomes" id="UP001143307"/>
    </source>
</evidence>
<dbReference type="InterPro" id="IPR009100">
    <property type="entry name" value="AcylCoA_DH/oxidase_NM_dom_sf"/>
</dbReference>
<feature type="domain" description="Acyl-CoA dehydrogenase/oxidase C-terminal" evidence="6">
    <location>
        <begin position="218"/>
        <end position="360"/>
    </location>
</feature>
<dbReference type="InterPro" id="IPR013786">
    <property type="entry name" value="AcylCoA_DH/ox_N"/>
</dbReference>
<dbReference type="InterPro" id="IPR037069">
    <property type="entry name" value="AcylCoA_DH/ox_N_sf"/>
</dbReference>
<evidence type="ECO:0000256" key="2">
    <source>
        <dbReference type="ARBA" id="ARBA00009347"/>
    </source>
</evidence>
<dbReference type="InterPro" id="IPR036250">
    <property type="entry name" value="AcylCo_DH-like_C"/>
</dbReference>
<dbReference type="Pfam" id="PF02771">
    <property type="entry name" value="Acyl-CoA_dh_N"/>
    <property type="match status" value="1"/>
</dbReference>
<name>A0ABT3SUR1_9GAMM</name>
<dbReference type="Gene3D" id="1.20.140.10">
    <property type="entry name" value="Butyryl-CoA Dehydrogenase, subunit A, domain 3"/>
    <property type="match status" value="1"/>
</dbReference>
<keyword evidence="4" id="KW-0274">FAD</keyword>
<evidence type="ECO:0000313" key="8">
    <source>
        <dbReference type="EMBL" id="MCX2973381.1"/>
    </source>
</evidence>
<dbReference type="Gene3D" id="2.40.110.10">
    <property type="entry name" value="Butyryl-CoA Dehydrogenase, subunit A, domain 2"/>
    <property type="match status" value="1"/>
</dbReference>
<organism evidence="8 9">
    <name type="scientific">Candidatus Seongchinamella marina</name>
    <dbReference type="NCBI Taxonomy" id="2518990"/>
    <lineage>
        <taxon>Bacteria</taxon>
        <taxon>Pseudomonadati</taxon>
        <taxon>Pseudomonadota</taxon>
        <taxon>Gammaproteobacteria</taxon>
        <taxon>Cellvibrionales</taxon>
        <taxon>Halieaceae</taxon>
        <taxon>Seongchinamella</taxon>
    </lineage>
</organism>
<keyword evidence="9" id="KW-1185">Reference proteome</keyword>
<dbReference type="CDD" id="cd00567">
    <property type="entry name" value="ACAD"/>
    <property type="match status" value="1"/>
</dbReference>
<dbReference type="PANTHER" id="PTHR43884">
    <property type="entry name" value="ACYL-COA DEHYDROGENASE"/>
    <property type="match status" value="1"/>
</dbReference>